<evidence type="ECO:0000313" key="3">
    <source>
        <dbReference type="Proteomes" id="UP000323164"/>
    </source>
</evidence>
<dbReference type="Proteomes" id="UP000323164">
    <property type="component" value="Unassembled WGS sequence"/>
</dbReference>
<evidence type="ECO:0000256" key="1">
    <source>
        <dbReference type="SAM" id="MobiDB-lite"/>
    </source>
</evidence>
<comment type="caution">
    <text evidence="2">The sequence shown here is derived from an EMBL/GenBank/DDBJ whole genome shotgun (WGS) entry which is preliminary data.</text>
</comment>
<dbReference type="EMBL" id="VTRV01000057">
    <property type="protein sequence ID" value="TZF90015.1"/>
    <property type="molecule type" value="Genomic_DNA"/>
</dbReference>
<evidence type="ECO:0000313" key="2">
    <source>
        <dbReference type="EMBL" id="TZF90015.1"/>
    </source>
</evidence>
<feature type="region of interest" description="Disordered" evidence="1">
    <location>
        <begin position="143"/>
        <end position="170"/>
    </location>
</feature>
<keyword evidence="3" id="KW-1185">Reference proteome</keyword>
<gene>
    <name evidence="2" type="ORF">FW784_07040</name>
</gene>
<protein>
    <submittedName>
        <fullName evidence="2">Uncharacterized protein</fullName>
    </submittedName>
</protein>
<dbReference type="AlphaFoldDB" id="A0A5D8Z4U2"/>
<name>A0A5D8Z4U2_9GAMM</name>
<reference evidence="2 3" key="1">
    <citation type="submission" date="2019-08" db="EMBL/GenBank/DDBJ databases">
        <title>Draft genome sequence of Lysobacter sp. UKS-15.</title>
        <authorList>
            <person name="Im W.-T."/>
        </authorList>
    </citation>
    <scope>NUCLEOTIDE SEQUENCE [LARGE SCALE GENOMIC DNA]</scope>
    <source>
        <strain evidence="2 3">UKS-15</strain>
    </source>
</reference>
<accession>A0A5D8Z4U2</accession>
<sequence length="170" mass="18663">MAAVAMLTVATLAVHAGQPVPKKSTEPRPPAPATATAEKADTTLQRMEATPPERREELRAIAKTAAEQADRSIREMQLRVDASWARMTAESRRAALGWMSTLRTKRQRLGEQIARLDGRSNAALGEVKAGVVAAYREFTKALERTREQMQSKPPAPPAPARPVDDQEKTR</sequence>
<organism evidence="2 3">
    <name type="scientific">Cognatilysobacter lacus</name>
    <dbReference type="NCBI Taxonomy" id="1643323"/>
    <lineage>
        <taxon>Bacteria</taxon>
        <taxon>Pseudomonadati</taxon>
        <taxon>Pseudomonadota</taxon>
        <taxon>Gammaproteobacteria</taxon>
        <taxon>Lysobacterales</taxon>
        <taxon>Lysobacteraceae</taxon>
        <taxon>Cognatilysobacter</taxon>
    </lineage>
</organism>
<dbReference type="RefSeq" id="WP_205123570.1">
    <property type="nucleotide sequence ID" value="NZ_VTRV01000057.1"/>
</dbReference>
<feature type="region of interest" description="Disordered" evidence="1">
    <location>
        <begin position="13"/>
        <end position="55"/>
    </location>
</feature>
<proteinExistence type="predicted"/>